<dbReference type="GO" id="GO:0016042">
    <property type="term" value="P:lipid catabolic process"/>
    <property type="evidence" value="ECO:0007669"/>
    <property type="project" value="UniProtKB-KW"/>
</dbReference>
<keyword evidence="4" id="KW-0732">Signal</keyword>
<dbReference type="InterPro" id="IPR035669">
    <property type="entry name" value="SGNH_plant_lipase-like"/>
</dbReference>
<dbReference type="Pfam" id="PF00657">
    <property type="entry name" value="Lipase_GDSL"/>
    <property type="match status" value="2"/>
</dbReference>
<dbReference type="PANTHER" id="PTHR45648">
    <property type="entry name" value="GDSL LIPASE/ACYLHYDROLASE FAMILY PROTEIN (AFU_ORTHOLOGUE AFUA_4G14700)"/>
    <property type="match status" value="1"/>
</dbReference>
<dbReference type="PANTHER" id="PTHR45648:SF172">
    <property type="entry name" value="(WILD MALAYSIAN BANANA) HYPOTHETICAL PROTEIN"/>
    <property type="match status" value="1"/>
</dbReference>
<name>A0AAQ3K198_9LILI</name>
<feature type="chain" id="PRO_5043004520" evidence="4">
    <location>
        <begin position="25"/>
        <end position="707"/>
    </location>
</feature>
<evidence type="ECO:0000313" key="5">
    <source>
        <dbReference type="EMBL" id="WOK98837.1"/>
    </source>
</evidence>
<keyword evidence="3" id="KW-0443">Lipid metabolism</keyword>
<feature type="signal peptide" evidence="4">
    <location>
        <begin position="1"/>
        <end position="24"/>
    </location>
</feature>
<dbReference type="AlphaFoldDB" id="A0AAQ3K198"/>
<evidence type="ECO:0000256" key="1">
    <source>
        <dbReference type="ARBA" id="ARBA00008668"/>
    </source>
</evidence>
<accession>A0AAQ3K198</accession>
<comment type="similarity">
    <text evidence="1">Belongs to the 'GDSL' lipolytic enzyme family.</text>
</comment>
<protein>
    <submittedName>
        <fullName evidence="5">GDSL esterase/lipase</fullName>
    </submittedName>
</protein>
<dbReference type="FunFam" id="3.40.50.1110:FF:000003">
    <property type="entry name" value="GDSL esterase/lipase APG"/>
    <property type="match status" value="1"/>
</dbReference>
<evidence type="ECO:0000313" key="6">
    <source>
        <dbReference type="Proteomes" id="UP001327560"/>
    </source>
</evidence>
<dbReference type="InterPro" id="IPR036514">
    <property type="entry name" value="SGNH_hydro_sf"/>
</dbReference>
<dbReference type="GO" id="GO:0016788">
    <property type="term" value="F:hydrolase activity, acting on ester bonds"/>
    <property type="evidence" value="ECO:0007669"/>
    <property type="project" value="InterPro"/>
</dbReference>
<reference evidence="5 6" key="1">
    <citation type="submission" date="2023-10" db="EMBL/GenBank/DDBJ databases">
        <title>Chromosome-scale genome assembly provides insights into flower coloration mechanisms of Canna indica.</title>
        <authorList>
            <person name="Li C."/>
        </authorList>
    </citation>
    <scope>NUCLEOTIDE SEQUENCE [LARGE SCALE GENOMIC DNA]</scope>
    <source>
        <tissue evidence="5">Flower</tissue>
    </source>
</reference>
<keyword evidence="6" id="KW-1185">Reference proteome</keyword>
<organism evidence="5 6">
    <name type="scientific">Canna indica</name>
    <name type="common">Indian-shot</name>
    <dbReference type="NCBI Taxonomy" id="4628"/>
    <lineage>
        <taxon>Eukaryota</taxon>
        <taxon>Viridiplantae</taxon>
        <taxon>Streptophyta</taxon>
        <taxon>Embryophyta</taxon>
        <taxon>Tracheophyta</taxon>
        <taxon>Spermatophyta</taxon>
        <taxon>Magnoliopsida</taxon>
        <taxon>Liliopsida</taxon>
        <taxon>Zingiberales</taxon>
        <taxon>Cannaceae</taxon>
        <taxon>Canna</taxon>
    </lineage>
</organism>
<dbReference type="InterPro" id="IPR051058">
    <property type="entry name" value="GDSL_Est/Lipase"/>
</dbReference>
<evidence type="ECO:0000256" key="2">
    <source>
        <dbReference type="ARBA" id="ARBA00022801"/>
    </source>
</evidence>
<keyword evidence="3" id="KW-0442">Lipid degradation</keyword>
<proteinExistence type="inferred from homology"/>
<dbReference type="CDD" id="cd01837">
    <property type="entry name" value="SGNH_plant_lipase_like"/>
    <property type="match status" value="2"/>
</dbReference>
<sequence length="707" mass="77743">MEKKAASFLLSLVLVTLSTQRAAAAAFSPAVYVIGDSLVDVGNNNFLPNAPKANFLPYGIDFPGRIPTGRYTNGFTVADFIAKAAGLRMSPPAFLSLANGVQMLRGVNFASGGAGILDSTVKFLLLSSTCMDITFNTYVTYSYFFNGLNMIYQQEHQVIPMSEQIKDLAIVISNLTAKIGIKLASESLKKSLFYFSMGSNDLGTLYNLMTPGNSTQKEEVVALMIQTFKDQLQTIYHLGARKFAVLGTTSFGCVPEYRLMNPSGDCYEDVNDLSLRFQIATKALLEELSVSLKGFKYSFTDFYEIFNEILAYPHKYGFTELKAACCGSGRLNAEEHCMPNSTYCSDRNQYFFWDQTHPSEAAHKVLAELSLYGPPLFANPINIHHDVPKANFSPYGIDYPGGIPTGRFTNGFNSIDFIAKAIGLVMSPPSYLSLANEEHQMEMKRGVNFASGGSGILDTTGEDVISMTKQIKDFESVAANLTAREGDKFASALLKRSLFFCSVGSNDLFAFATLLTPGNSSQKDEIVALVVNKYKDQLQTLYHLGARKFAISGTGSIGCIPGVRVLIPSGDCYAELNDLSARFNTALKALLEELRTSLKGFEYSFADVNEMGVQVEANPHKYGFTELKAACCGSGWLNSEQICSANMTYCSNRSEYYFWDQVHPSQAAYKLAAQLSVNGTLQFAEPINIHQLLKWFAEPVNNYQSMK</sequence>
<gene>
    <name evidence="5" type="ORF">Cni_G07549</name>
</gene>
<dbReference type="EMBL" id="CP136891">
    <property type="protein sequence ID" value="WOK98837.1"/>
    <property type="molecule type" value="Genomic_DNA"/>
</dbReference>
<dbReference type="SUPFAM" id="SSF52266">
    <property type="entry name" value="SGNH hydrolase"/>
    <property type="match status" value="2"/>
</dbReference>
<evidence type="ECO:0000256" key="3">
    <source>
        <dbReference type="ARBA" id="ARBA00022963"/>
    </source>
</evidence>
<dbReference type="InterPro" id="IPR001087">
    <property type="entry name" value="GDSL"/>
</dbReference>
<keyword evidence="2" id="KW-0378">Hydrolase</keyword>
<evidence type="ECO:0000256" key="4">
    <source>
        <dbReference type="SAM" id="SignalP"/>
    </source>
</evidence>
<dbReference type="Gene3D" id="3.40.50.1110">
    <property type="entry name" value="SGNH hydrolase"/>
    <property type="match status" value="2"/>
</dbReference>
<dbReference type="Proteomes" id="UP001327560">
    <property type="component" value="Chromosome 2"/>
</dbReference>